<organism evidence="2 3">
    <name type="scientific">Agromyces cerinus subsp. cerinus</name>
    <dbReference type="NCBI Taxonomy" id="232089"/>
    <lineage>
        <taxon>Bacteria</taxon>
        <taxon>Bacillati</taxon>
        <taxon>Actinomycetota</taxon>
        <taxon>Actinomycetes</taxon>
        <taxon>Micrococcales</taxon>
        <taxon>Microbacteriaceae</taxon>
        <taxon>Agromyces</taxon>
    </lineage>
</organism>
<dbReference type="STRING" id="232089.SAMN05443544_0867"/>
<dbReference type="RefSeq" id="WP_074259049.1">
    <property type="nucleotide sequence ID" value="NZ_FSRJ01000001.1"/>
</dbReference>
<dbReference type="Gene3D" id="3.40.50.620">
    <property type="entry name" value="HUPs"/>
    <property type="match status" value="1"/>
</dbReference>
<dbReference type="Pfam" id="PF00582">
    <property type="entry name" value="Usp"/>
    <property type="match status" value="1"/>
</dbReference>
<protein>
    <submittedName>
        <fullName evidence="2">Nucleotide-binding universal stress protein, UspA family</fullName>
    </submittedName>
</protein>
<dbReference type="SUPFAM" id="SSF52402">
    <property type="entry name" value="Adenine nucleotide alpha hydrolases-like"/>
    <property type="match status" value="1"/>
</dbReference>
<evidence type="ECO:0000259" key="1">
    <source>
        <dbReference type="Pfam" id="PF00582"/>
    </source>
</evidence>
<dbReference type="InterPro" id="IPR006016">
    <property type="entry name" value="UspA"/>
</dbReference>
<evidence type="ECO:0000313" key="3">
    <source>
        <dbReference type="Proteomes" id="UP000184699"/>
    </source>
</evidence>
<feature type="domain" description="UspA" evidence="1">
    <location>
        <begin position="13"/>
        <end position="158"/>
    </location>
</feature>
<sequence>MAEVEGARSAQPVIVGVVPGQPADVVKQAAIFASRFGTELVCAYVNPARYPVEEAADGSVESASLDPDFADDHETVFDESLARTLRDLLATTAVPWRTLALAGDVAGALGHLAETLDAAMIVVGAHDHSLGGSLREFFSRSVGAQLAHRQPRPIVIVPVSHRAASEPGRGTDS</sequence>
<dbReference type="Proteomes" id="UP000184699">
    <property type="component" value="Unassembled WGS sequence"/>
</dbReference>
<proteinExistence type="predicted"/>
<name>A0A1N6DY49_9MICO</name>
<keyword evidence="3" id="KW-1185">Reference proteome</keyword>
<accession>A0A1N6DY49</accession>
<evidence type="ECO:0000313" key="2">
    <source>
        <dbReference type="EMBL" id="SIN75627.1"/>
    </source>
</evidence>
<reference evidence="3" key="1">
    <citation type="submission" date="2016-11" db="EMBL/GenBank/DDBJ databases">
        <authorList>
            <person name="Varghese N."/>
            <person name="Submissions S."/>
        </authorList>
    </citation>
    <scope>NUCLEOTIDE SEQUENCE [LARGE SCALE GENOMIC DNA]</scope>
    <source>
        <strain evidence="3">DSM 8595</strain>
    </source>
</reference>
<dbReference type="InterPro" id="IPR014729">
    <property type="entry name" value="Rossmann-like_a/b/a_fold"/>
</dbReference>
<dbReference type="AlphaFoldDB" id="A0A1N6DY49"/>
<dbReference type="EMBL" id="FSRJ01000001">
    <property type="protein sequence ID" value="SIN75627.1"/>
    <property type="molecule type" value="Genomic_DNA"/>
</dbReference>
<gene>
    <name evidence="2" type="ORF">SAMN05443544_0867</name>
</gene>
<dbReference type="OrthoDB" id="3213322at2"/>